<dbReference type="Proteomes" id="UP000199370">
    <property type="component" value="Unassembled WGS sequence"/>
</dbReference>
<dbReference type="STRING" id="996166.SAMN05192554_110128"/>
<dbReference type="GO" id="GO:0003677">
    <property type="term" value="F:DNA binding"/>
    <property type="evidence" value="ECO:0007669"/>
    <property type="project" value="InterPro"/>
</dbReference>
<evidence type="ECO:0000313" key="4">
    <source>
        <dbReference type="EMBL" id="SDM96059.1"/>
    </source>
</evidence>
<feature type="domain" description="DNA methylase N-4/N-6" evidence="3">
    <location>
        <begin position="25"/>
        <end position="205"/>
    </location>
</feature>
<accession>A0A1G9XGW6</accession>
<evidence type="ECO:0000256" key="1">
    <source>
        <dbReference type="ARBA" id="ARBA00022603"/>
    </source>
</evidence>
<dbReference type="Gene3D" id="3.40.50.150">
    <property type="entry name" value="Vaccinia Virus protein VP39"/>
    <property type="match status" value="1"/>
</dbReference>
<name>A0A1G9XGW6_9EURY</name>
<evidence type="ECO:0000256" key="2">
    <source>
        <dbReference type="ARBA" id="ARBA00022679"/>
    </source>
</evidence>
<sequence>MQHSSTQGPDRLTNGMQLIDLSQLTQDVDSLEALLDAIDSLWEPLYERMDSTEVLWVIAPNRYHNDRLWPVAMAVADRARKKAGFTLKNTISVHRWSERDSDLDPAYDEILMLVRDKHDYQFYKDEIRVAHVYEGHEWGGKREKGNSAYHDTEVTRYNENGKDPGNVWLEEVRTHSEDQSVDETNPISMPEAVKRLVRVSTTEDEGVHTVGLDSELVEVIEKMDREVSEASFETIPSSEVEA</sequence>
<keyword evidence="1" id="KW-0489">Methyltransferase</keyword>
<dbReference type="AlphaFoldDB" id="A0A1G9XGW6"/>
<proteinExistence type="predicted"/>
<gene>
    <name evidence="4" type="ORF">SAMN05192554_110128</name>
</gene>
<protein>
    <recommendedName>
        <fullName evidence="3">DNA methylase N-4/N-6 domain-containing protein</fullName>
    </recommendedName>
</protein>
<dbReference type="SUPFAM" id="SSF53335">
    <property type="entry name" value="S-adenosyl-L-methionine-dependent methyltransferases"/>
    <property type="match status" value="1"/>
</dbReference>
<reference evidence="4 5" key="1">
    <citation type="submission" date="2016-10" db="EMBL/GenBank/DDBJ databases">
        <authorList>
            <person name="de Groot N.N."/>
        </authorList>
    </citation>
    <scope>NUCLEOTIDE SEQUENCE [LARGE SCALE GENOMIC DNA]</scope>
    <source>
        <strain evidence="5">EB21,IBRC-M 10013,KCTC 4048</strain>
    </source>
</reference>
<dbReference type="GO" id="GO:0032259">
    <property type="term" value="P:methylation"/>
    <property type="evidence" value="ECO:0007669"/>
    <property type="project" value="UniProtKB-KW"/>
</dbReference>
<dbReference type="InterPro" id="IPR002941">
    <property type="entry name" value="DNA_methylase_N4/N6"/>
</dbReference>
<evidence type="ECO:0000313" key="5">
    <source>
        <dbReference type="Proteomes" id="UP000199370"/>
    </source>
</evidence>
<keyword evidence="2" id="KW-0808">Transferase</keyword>
<keyword evidence="5" id="KW-1185">Reference proteome</keyword>
<dbReference type="InterPro" id="IPR029063">
    <property type="entry name" value="SAM-dependent_MTases_sf"/>
</dbReference>
<organism evidence="4 5">
    <name type="scientific">Haloarchaeobius iranensis</name>
    <dbReference type="NCBI Taxonomy" id="996166"/>
    <lineage>
        <taxon>Archaea</taxon>
        <taxon>Methanobacteriati</taxon>
        <taxon>Methanobacteriota</taxon>
        <taxon>Stenosarchaea group</taxon>
        <taxon>Halobacteria</taxon>
        <taxon>Halobacteriales</taxon>
        <taxon>Halorubellaceae</taxon>
        <taxon>Haloarchaeobius</taxon>
    </lineage>
</organism>
<dbReference type="Pfam" id="PF01555">
    <property type="entry name" value="N6_N4_Mtase"/>
    <property type="match status" value="1"/>
</dbReference>
<dbReference type="GO" id="GO:0008170">
    <property type="term" value="F:N-methyltransferase activity"/>
    <property type="evidence" value="ECO:0007669"/>
    <property type="project" value="InterPro"/>
</dbReference>
<dbReference type="EMBL" id="FNIA01000010">
    <property type="protein sequence ID" value="SDM96059.1"/>
    <property type="molecule type" value="Genomic_DNA"/>
</dbReference>
<evidence type="ECO:0000259" key="3">
    <source>
        <dbReference type="Pfam" id="PF01555"/>
    </source>
</evidence>